<keyword evidence="1" id="KW-1133">Transmembrane helix</keyword>
<feature type="transmembrane region" description="Helical" evidence="1">
    <location>
        <begin position="6"/>
        <end position="25"/>
    </location>
</feature>
<evidence type="ECO:0000313" key="3">
    <source>
        <dbReference type="Proteomes" id="UP000006844"/>
    </source>
</evidence>
<reference evidence="2 3" key="1">
    <citation type="journal article" date="2012" name="Stand. Genomic Sci.">
        <title>Complete genome sequence of Terriglobus saanensis type strain SP1PR4(T), an Acidobacteria from tundra soil.</title>
        <authorList>
            <person name="Rawat S.R."/>
            <person name="Mannisto M.K."/>
            <person name="Starovoytov V."/>
            <person name="Goodwin L."/>
            <person name="Nolan M."/>
            <person name="Hauser L."/>
            <person name="Land M."/>
            <person name="Davenport K.W."/>
            <person name="Woyke T."/>
            <person name="Haggblom M.M."/>
        </authorList>
    </citation>
    <scope>NUCLEOTIDE SEQUENCE</scope>
    <source>
        <strain evidence="3">ATCC BAA-1853 / DSM 23119 / SP1PR4</strain>
    </source>
</reference>
<keyword evidence="3" id="KW-1185">Reference proteome</keyword>
<dbReference type="PANTHER" id="PTHR35792:SF1">
    <property type="entry name" value="SLL0268 PROTEIN"/>
    <property type="match status" value="1"/>
</dbReference>
<dbReference type="PANTHER" id="PTHR35792">
    <property type="entry name" value="GENERAL STRESS PROTEIN"/>
    <property type="match status" value="1"/>
</dbReference>
<evidence type="ECO:0000256" key="1">
    <source>
        <dbReference type="SAM" id="Phobius"/>
    </source>
</evidence>
<organism evidence="2 3">
    <name type="scientific">Terriglobus saanensis (strain ATCC BAA-1853 / DSM 23119 / SP1PR4)</name>
    <dbReference type="NCBI Taxonomy" id="401053"/>
    <lineage>
        <taxon>Bacteria</taxon>
        <taxon>Pseudomonadati</taxon>
        <taxon>Acidobacteriota</taxon>
        <taxon>Terriglobia</taxon>
        <taxon>Terriglobales</taxon>
        <taxon>Acidobacteriaceae</taxon>
        <taxon>Terriglobus</taxon>
    </lineage>
</organism>
<keyword evidence="1" id="KW-0472">Membrane</keyword>
<keyword evidence="1" id="KW-0812">Transmembrane</keyword>
<dbReference type="Pfam" id="PF12732">
    <property type="entry name" value="YtxH"/>
    <property type="match status" value="1"/>
</dbReference>
<dbReference type="eggNOG" id="COG4980">
    <property type="taxonomic scope" value="Bacteria"/>
</dbReference>
<dbReference type="InterPro" id="IPR052928">
    <property type="entry name" value="Desiccation-related_membrane"/>
</dbReference>
<accession>E8V8B6</accession>
<dbReference type="HOGENOM" id="CLU_105320_5_2_0"/>
<dbReference type="RefSeq" id="WP_013567552.1">
    <property type="nucleotide sequence ID" value="NC_014963.1"/>
</dbReference>
<gene>
    <name evidence="2" type="ordered locus">AciPR4_0986</name>
</gene>
<dbReference type="Proteomes" id="UP000006844">
    <property type="component" value="Chromosome"/>
</dbReference>
<evidence type="ECO:0000313" key="2">
    <source>
        <dbReference type="EMBL" id="ADV81819.1"/>
    </source>
</evidence>
<dbReference type="EMBL" id="CP002467">
    <property type="protein sequence ID" value="ADV81819.1"/>
    <property type="molecule type" value="Genomic_DNA"/>
</dbReference>
<dbReference type="KEGG" id="tsa:AciPR4_0986"/>
<dbReference type="AlphaFoldDB" id="E8V8B6"/>
<proteinExistence type="predicted"/>
<dbReference type="OrthoDB" id="122801at2"/>
<name>E8V8B6_TERSS</name>
<sequence length="105" mass="11199">MSAKGYGFAIGIGALLGASVALLFAPQSGAKTRKRIKRNIDDAGDYLQDASDYLKDQAERLSREAQSVYKRGVHQAADATDAAKEYVGKVEGYAQGVVKTAKSML</sequence>
<protein>
    <recommendedName>
        <fullName evidence="4">Gas vesicle protein</fullName>
    </recommendedName>
</protein>
<dbReference type="STRING" id="401053.AciPR4_0986"/>
<dbReference type="InterPro" id="IPR024623">
    <property type="entry name" value="YtxH"/>
</dbReference>
<evidence type="ECO:0008006" key="4">
    <source>
        <dbReference type="Google" id="ProtNLM"/>
    </source>
</evidence>